<dbReference type="EMBL" id="CP063078">
    <property type="protein sequence ID" value="QOQ86974.1"/>
    <property type="molecule type" value="Genomic_DNA"/>
</dbReference>
<evidence type="ECO:0000256" key="5">
    <source>
        <dbReference type="ARBA" id="ARBA00022516"/>
    </source>
</evidence>
<keyword evidence="14" id="KW-0812">Transmembrane</keyword>
<dbReference type="UniPathway" id="UPA00359">
    <property type="reaction ID" value="UER00482"/>
</dbReference>
<keyword evidence="9 13" id="KW-0418">Kinase</keyword>
<evidence type="ECO:0000256" key="8">
    <source>
        <dbReference type="ARBA" id="ARBA00022741"/>
    </source>
</evidence>
<evidence type="ECO:0000256" key="4">
    <source>
        <dbReference type="ARBA" id="ARBA00016436"/>
    </source>
</evidence>
<proteinExistence type="inferred from homology"/>
<dbReference type="NCBIfam" id="NF001892">
    <property type="entry name" value="PRK00652.1-5"/>
    <property type="match status" value="1"/>
</dbReference>
<dbReference type="GO" id="GO:0005886">
    <property type="term" value="C:plasma membrane"/>
    <property type="evidence" value="ECO:0007669"/>
    <property type="project" value="TreeGrafter"/>
</dbReference>
<feature type="transmembrane region" description="Helical" evidence="14">
    <location>
        <begin position="34"/>
        <end position="53"/>
    </location>
</feature>
<evidence type="ECO:0000256" key="11">
    <source>
        <dbReference type="ARBA" id="ARBA00023098"/>
    </source>
</evidence>
<keyword evidence="16" id="KW-1185">Reference proteome</keyword>
<sequence>MRKFIRFVKRLNLWQKIVSKLHKFANSYFYTPNLFENFLSIALIPLSLVYSLVIKLKKLSTKQISYEIPIINVGNLVLGGSGKTPLCIALYQEFSPKLKTFIILRGYKRASKGLFVVASDGEILQNVKISGDEAMVYAINGANVIVSEDRDLGIKKAINLGAKLVILDDAFSKFHINKFEILLRPPLKPASNFTIPSGVYRYPKSFYKYANFIPKSGDIISKSEILNHTKNMVLVTAIANPSRLNEHLKHCIGHEFFPDHHSFTKKELDDILKKYKATSLLVTEKDFVKIKEFDIPLSKLILKTSISQNFKSEISAYLRKFYATI</sequence>
<dbReference type="InterPro" id="IPR003758">
    <property type="entry name" value="LpxK"/>
</dbReference>
<keyword evidence="14" id="KW-1133">Transmembrane helix</keyword>
<evidence type="ECO:0000256" key="1">
    <source>
        <dbReference type="ARBA" id="ARBA00002274"/>
    </source>
</evidence>
<evidence type="ECO:0000313" key="15">
    <source>
        <dbReference type="EMBL" id="QOQ86974.1"/>
    </source>
</evidence>
<dbReference type="PANTHER" id="PTHR42724">
    <property type="entry name" value="TETRAACYLDISACCHARIDE 4'-KINASE"/>
    <property type="match status" value="1"/>
</dbReference>
<dbReference type="HAMAP" id="MF_00409">
    <property type="entry name" value="LpxK"/>
    <property type="match status" value="1"/>
</dbReference>
<dbReference type="AlphaFoldDB" id="A0A7M1LFY1"/>
<gene>
    <name evidence="13" type="primary">lpxK</name>
    <name evidence="15" type="ORF">IMC76_07110</name>
</gene>
<comment type="function">
    <text evidence="1 13">Transfers the gamma-phosphate of ATP to the 4'-position of a tetraacyldisaccharide 1-phosphate intermediate (termed DS-1-P) to form tetraacyldisaccharide 1,4'-bis-phosphate (lipid IVA).</text>
</comment>
<dbReference type="GO" id="GO:0005524">
    <property type="term" value="F:ATP binding"/>
    <property type="evidence" value="ECO:0007669"/>
    <property type="project" value="UniProtKB-UniRule"/>
</dbReference>
<evidence type="ECO:0000256" key="14">
    <source>
        <dbReference type="SAM" id="Phobius"/>
    </source>
</evidence>
<dbReference type="GO" id="GO:0009244">
    <property type="term" value="P:lipopolysaccharide core region biosynthetic process"/>
    <property type="evidence" value="ECO:0007669"/>
    <property type="project" value="TreeGrafter"/>
</dbReference>
<keyword evidence="6 13" id="KW-0441">Lipid A biosynthesis</keyword>
<evidence type="ECO:0000256" key="13">
    <source>
        <dbReference type="HAMAP-Rule" id="MF_00409"/>
    </source>
</evidence>
<evidence type="ECO:0000256" key="6">
    <source>
        <dbReference type="ARBA" id="ARBA00022556"/>
    </source>
</evidence>
<evidence type="ECO:0000256" key="3">
    <source>
        <dbReference type="ARBA" id="ARBA00012071"/>
    </source>
</evidence>
<keyword evidence="14" id="KW-0472">Membrane</keyword>
<organism evidence="15 16">
    <name type="scientific">Campylobacter corcagiensis</name>
    <dbReference type="NCBI Taxonomy" id="1448857"/>
    <lineage>
        <taxon>Bacteria</taxon>
        <taxon>Pseudomonadati</taxon>
        <taxon>Campylobacterota</taxon>
        <taxon>Epsilonproteobacteria</taxon>
        <taxon>Campylobacterales</taxon>
        <taxon>Campylobacteraceae</taxon>
        <taxon>Campylobacter</taxon>
    </lineage>
</organism>
<evidence type="ECO:0000256" key="2">
    <source>
        <dbReference type="ARBA" id="ARBA00004870"/>
    </source>
</evidence>
<dbReference type="Pfam" id="PF02606">
    <property type="entry name" value="LpxK"/>
    <property type="match status" value="2"/>
</dbReference>
<evidence type="ECO:0000256" key="12">
    <source>
        <dbReference type="ARBA" id="ARBA00029757"/>
    </source>
</evidence>
<keyword evidence="11 13" id="KW-0443">Lipid metabolism</keyword>
<accession>A0A7M1LFY1</accession>
<comment type="catalytic activity">
    <reaction evidence="13">
        <text>a lipid A disaccharide + ATP = a lipid IVA + ADP + H(+)</text>
        <dbReference type="Rhea" id="RHEA:67840"/>
        <dbReference type="ChEBI" id="CHEBI:15378"/>
        <dbReference type="ChEBI" id="CHEBI:30616"/>
        <dbReference type="ChEBI" id="CHEBI:176343"/>
        <dbReference type="ChEBI" id="CHEBI:176425"/>
        <dbReference type="ChEBI" id="CHEBI:456216"/>
        <dbReference type="EC" id="2.7.1.130"/>
    </reaction>
</comment>
<evidence type="ECO:0000313" key="16">
    <source>
        <dbReference type="Proteomes" id="UP000594749"/>
    </source>
</evidence>
<reference evidence="15 16" key="1">
    <citation type="submission" date="2020-10" db="EMBL/GenBank/DDBJ databases">
        <title>Campylobacter and Helicobacter PacBio genomes.</title>
        <authorList>
            <person name="Lane C."/>
        </authorList>
    </citation>
    <scope>NUCLEOTIDE SEQUENCE [LARGE SCALE GENOMIC DNA]</scope>
    <source>
        <strain evidence="15 16">2016D-0077</strain>
    </source>
</reference>
<keyword evidence="7 13" id="KW-0808">Transferase</keyword>
<evidence type="ECO:0000256" key="10">
    <source>
        <dbReference type="ARBA" id="ARBA00022840"/>
    </source>
</evidence>
<dbReference type="EC" id="2.7.1.130" evidence="3 13"/>
<keyword evidence="8 13" id="KW-0547">Nucleotide-binding</keyword>
<dbReference type="SUPFAM" id="SSF52540">
    <property type="entry name" value="P-loop containing nucleoside triphosphate hydrolases"/>
    <property type="match status" value="1"/>
</dbReference>
<dbReference type="Proteomes" id="UP000594749">
    <property type="component" value="Chromosome"/>
</dbReference>
<feature type="binding site" evidence="13">
    <location>
        <begin position="77"/>
        <end position="84"/>
    </location>
    <ligand>
        <name>ATP</name>
        <dbReference type="ChEBI" id="CHEBI:30616"/>
    </ligand>
</feature>
<dbReference type="PANTHER" id="PTHR42724:SF1">
    <property type="entry name" value="TETRAACYLDISACCHARIDE 4'-KINASE, MITOCHONDRIAL-RELATED"/>
    <property type="match status" value="1"/>
</dbReference>
<dbReference type="GO" id="GO:0009245">
    <property type="term" value="P:lipid A biosynthetic process"/>
    <property type="evidence" value="ECO:0007669"/>
    <property type="project" value="UniProtKB-UniRule"/>
</dbReference>
<dbReference type="OrthoDB" id="9766423at2"/>
<comment type="pathway">
    <text evidence="2 13">Glycolipid biosynthesis; lipid IV(A) biosynthesis; lipid IV(A) from (3R)-3-hydroxytetradecanoyl-[acyl-carrier-protein] and UDP-N-acetyl-alpha-D-glucosamine: step 6/6.</text>
</comment>
<dbReference type="GO" id="GO:0009029">
    <property type="term" value="F:lipid-A 4'-kinase activity"/>
    <property type="evidence" value="ECO:0007669"/>
    <property type="project" value="UniProtKB-UniRule"/>
</dbReference>
<protein>
    <recommendedName>
        <fullName evidence="4 13">Tetraacyldisaccharide 4'-kinase</fullName>
        <ecNumber evidence="3 13">2.7.1.130</ecNumber>
    </recommendedName>
    <alternativeName>
        <fullName evidence="12 13">Lipid A 4'-kinase</fullName>
    </alternativeName>
</protein>
<evidence type="ECO:0000256" key="7">
    <source>
        <dbReference type="ARBA" id="ARBA00022679"/>
    </source>
</evidence>
<comment type="similarity">
    <text evidence="13">Belongs to the LpxK family.</text>
</comment>
<name>A0A7M1LFY1_9BACT</name>
<dbReference type="InterPro" id="IPR027417">
    <property type="entry name" value="P-loop_NTPase"/>
</dbReference>
<evidence type="ECO:0000256" key="9">
    <source>
        <dbReference type="ARBA" id="ARBA00022777"/>
    </source>
</evidence>
<keyword evidence="5 13" id="KW-0444">Lipid biosynthesis</keyword>
<keyword evidence="10 13" id="KW-0067">ATP-binding</keyword>